<reference evidence="1" key="1">
    <citation type="submission" date="2021-06" db="EMBL/GenBank/DDBJ databases">
        <authorList>
            <person name="Kallberg Y."/>
            <person name="Tangrot J."/>
            <person name="Rosling A."/>
        </authorList>
    </citation>
    <scope>NUCLEOTIDE SEQUENCE</scope>
    <source>
        <strain evidence="1">FL130A</strain>
    </source>
</reference>
<accession>A0A9N9AZ08</accession>
<evidence type="ECO:0000313" key="1">
    <source>
        <dbReference type="EMBL" id="CAG8544871.1"/>
    </source>
</evidence>
<sequence length="54" mass="6107">MLRANVCPLFNQVPYKFPTLTSQLHTKIMAVILACSTGPLMLCFCQFSRLCVEQ</sequence>
<gene>
    <name evidence="1" type="ORF">ALEPTO_LOCUS5591</name>
</gene>
<protein>
    <submittedName>
        <fullName evidence="1">10055_t:CDS:1</fullName>
    </submittedName>
</protein>
<proteinExistence type="predicted"/>
<comment type="caution">
    <text evidence="1">The sequence shown here is derived from an EMBL/GenBank/DDBJ whole genome shotgun (WGS) entry which is preliminary data.</text>
</comment>
<keyword evidence="2" id="KW-1185">Reference proteome</keyword>
<dbReference type="EMBL" id="CAJVPS010001614">
    <property type="protein sequence ID" value="CAG8544871.1"/>
    <property type="molecule type" value="Genomic_DNA"/>
</dbReference>
<organism evidence="1 2">
    <name type="scientific">Ambispora leptoticha</name>
    <dbReference type="NCBI Taxonomy" id="144679"/>
    <lineage>
        <taxon>Eukaryota</taxon>
        <taxon>Fungi</taxon>
        <taxon>Fungi incertae sedis</taxon>
        <taxon>Mucoromycota</taxon>
        <taxon>Glomeromycotina</taxon>
        <taxon>Glomeromycetes</taxon>
        <taxon>Archaeosporales</taxon>
        <taxon>Ambisporaceae</taxon>
        <taxon>Ambispora</taxon>
    </lineage>
</organism>
<dbReference type="AlphaFoldDB" id="A0A9N9AZ08"/>
<name>A0A9N9AZ08_9GLOM</name>
<evidence type="ECO:0000313" key="2">
    <source>
        <dbReference type="Proteomes" id="UP000789508"/>
    </source>
</evidence>
<dbReference type="Proteomes" id="UP000789508">
    <property type="component" value="Unassembled WGS sequence"/>
</dbReference>